<proteinExistence type="predicted"/>
<evidence type="ECO:0000313" key="2">
    <source>
        <dbReference type="Proteomes" id="UP000236291"/>
    </source>
</evidence>
<sequence length="141" mass="15643">MLVIPTSQSVTLSQSFTFNNLSAAGDSLPAVGGSDENGDFMDIDSVLDSMKTNSCAERDIQLYCDMDVESGFDMMESDDTEDSCNMSIDSWVGRDIQLYCDMDVESGFDMMESDDTEDSCNMSIDSWVGRDIQLYCDMDVE</sequence>
<feature type="non-terminal residue" evidence="1">
    <location>
        <position position="141"/>
    </location>
</feature>
<reference evidence="1 2" key="2">
    <citation type="journal article" date="2017" name="Front. Plant Sci.">
        <title>Gene Classification and Mining of Molecular Markers Useful in Red Clover (Trifolium pratense) Breeding.</title>
        <authorList>
            <person name="Istvanek J."/>
            <person name="Dluhosova J."/>
            <person name="Dluhos P."/>
            <person name="Patkova L."/>
            <person name="Nedelnik J."/>
            <person name="Repkova J."/>
        </authorList>
    </citation>
    <scope>NUCLEOTIDE SEQUENCE [LARGE SCALE GENOMIC DNA]</scope>
    <source>
        <strain evidence="2">cv. Tatra</strain>
        <tissue evidence="1">Young leaves</tissue>
    </source>
</reference>
<name>A0A2K3P027_TRIPR</name>
<evidence type="ECO:0000313" key="1">
    <source>
        <dbReference type="EMBL" id="PNY08638.1"/>
    </source>
</evidence>
<gene>
    <name evidence="1" type="ORF">L195_g005168</name>
</gene>
<dbReference type="AlphaFoldDB" id="A0A2K3P027"/>
<reference evidence="1 2" key="1">
    <citation type="journal article" date="2014" name="Am. J. Bot.">
        <title>Genome assembly and annotation for red clover (Trifolium pratense; Fabaceae).</title>
        <authorList>
            <person name="Istvanek J."/>
            <person name="Jaros M."/>
            <person name="Krenek A."/>
            <person name="Repkova J."/>
        </authorList>
    </citation>
    <scope>NUCLEOTIDE SEQUENCE [LARGE SCALE GENOMIC DNA]</scope>
    <source>
        <strain evidence="2">cv. Tatra</strain>
        <tissue evidence="1">Young leaves</tissue>
    </source>
</reference>
<organism evidence="1 2">
    <name type="scientific">Trifolium pratense</name>
    <name type="common">Red clover</name>
    <dbReference type="NCBI Taxonomy" id="57577"/>
    <lineage>
        <taxon>Eukaryota</taxon>
        <taxon>Viridiplantae</taxon>
        <taxon>Streptophyta</taxon>
        <taxon>Embryophyta</taxon>
        <taxon>Tracheophyta</taxon>
        <taxon>Spermatophyta</taxon>
        <taxon>Magnoliopsida</taxon>
        <taxon>eudicotyledons</taxon>
        <taxon>Gunneridae</taxon>
        <taxon>Pentapetalae</taxon>
        <taxon>rosids</taxon>
        <taxon>fabids</taxon>
        <taxon>Fabales</taxon>
        <taxon>Fabaceae</taxon>
        <taxon>Papilionoideae</taxon>
        <taxon>50 kb inversion clade</taxon>
        <taxon>NPAAA clade</taxon>
        <taxon>Hologalegina</taxon>
        <taxon>IRL clade</taxon>
        <taxon>Trifolieae</taxon>
        <taxon>Trifolium</taxon>
    </lineage>
</organism>
<protein>
    <submittedName>
        <fullName evidence="1">Uncharacterized protein</fullName>
    </submittedName>
</protein>
<dbReference type="EMBL" id="ASHM01002637">
    <property type="protein sequence ID" value="PNY08638.1"/>
    <property type="molecule type" value="Genomic_DNA"/>
</dbReference>
<dbReference type="Proteomes" id="UP000236291">
    <property type="component" value="Unassembled WGS sequence"/>
</dbReference>
<accession>A0A2K3P027</accession>
<comment type="caution">
    <text evidence="1">The sequence shown here is derived from an EMBL/GenBank/DDBJ whole genome shotgun (WGS) entry which is preliminary data.</text>
</comment>